<keyword evidence="3 5" id="KW-1133">Transmembrane helix</keyword>
<evidence type="ECO:0000313" key="7">
    <source>
        <dbReference type="Proteomes" id="UP001164746"/>
    </source>
</evidence>
<dbReference type="InterPro" id="IPR005178">
    <property type="entry name" value="Ostalpha/TMEM184C"/>
</dbReference>
<evidence type="ECO:0000256" key="2">
    <source>
        <dbReference type="ARBA" id="ARBA00022692"/>
    </source>
</evidence>
<evidence type="ECO:0000313" key="6">
    <source>
        <dbReference type="EMBL" id="WAR22859.1"/>
    </source>
</evidence>
<dbReference type="Pfam" id="PF03619">
    <property type="entry name" value="Solute_trans_a"/>
    <property type="match status" value="1"/>
</dbReference>
<evidence type="ECO:0000256" key="4">
    <source>
        <dbReference type="ARBA" id="ARBA00023136"/>
    </source>
</evidence>
<organism evidence="6 7">
    <name type="scientific">Mya arenaria</name>
    <name type="common">Soft-shell clam</name>
    <dbReference type="NCBI Taxonomy" id="6604"/>
    <lineage>
        <taxon>Eukaryota</taxon>
        <taxon>Metazoa</taxon>
        <taxon>Spiralia</taxon>
        <taxon>Lophotrochozoa</taxon>
        <taxon>Mollusca</taxon>
        <taxon>Bivalvia</taxon>
        <taxon>Autobranchia</taxon>
        <taxon>Heteroconchia</taxon>
        <taxon>Euheterodonta</taxon>
        <taxon>Imparidentia</taxon>
        <taxon>Neoheterodontei</taxon>
        <taxon>Myida</taxon>
        <taxon>Myoidea</taxon>
        <taxon>Myidae</taxon>
        <taxon>Mya</taxon>
    </lineage>
</organism>
<sequence length="324" mass="36644">MTNCSNEFPTTDIYYDEIGSDTGMLVCLGIAGALTLVCVGIFVEEVSFVRRHYSYQVHGNIANKMIIILALFPLHLCVYLRVRNPHHLAVRGRRKYGINVEDRRRPGLHSKPALLLLSLLLSQANHTEQASTRLLVLRLQVVLRKSLGVFKLLAMQMMIVRPFLLFIAAVLWTDGKYEEQMDPREPYVYIAILSTVSTLLSMYGLIVIYRASRTHLSHFSLVLKFVPFQAMMALDGIQMHVFNFLAYKDIPECVGQLGSRVRGTNFNNLLLVLESFLLCLLARRGYRMVPPDHIIDPMNPVQGINTAKDNTGGYQYGSLGHEDS</sequence>
<keyword evidence="7" id="KW-1185">Reference proteome</keyword>
<keyword evidence="2 5" id="KW-0812">Transmembrane</keyword>
<reference evidence="6" key="1">
    <citation type="submission" date="2022-11" db="EMBL/GenBank/DDBJ databases">
        <title>Centuries of genome instability and evolution in soft-shell clam transmissible cancer (bioRxiv).</title>
        <authorList>
            <person name="Hart S.F.M."/>
            <person name="Yonemitsu M.A."/>
            <person name="Giersch R.M."/>
            <person name="Beal B.F."/>
            <person name="Arriagada G."/>
            <person name="Davis B.W."/>
            <person name="Ostrander E.A."/>
            <person name="Goff S.P."/>
            <person name="Metzger M.J."/>
        </authorList>
    </citation>
    <scope>NUCLEOTIDE SEQUENCE</scope>
    <source>
        <strain evidence="6">MELC-2E11</strain>
        <tissue evidence="6">Siphon/mantle</tissue>
    </source>
</reference>
<evidence type="ECO:0000256" key="3">
    <source>
        <dbReference type="ARBA" id="ARBA00022989"/>
    </source>
</evidence>
<gene>
    <name evidence="6" type="ORF">MAR_036528</name>
</gene>
<evidence type="ECO:0000256" key="5">
    <source>
        <dbReference type="SAM" id="Phobius"/>
    </source>
</evidence>
<accession>A0ABY7FNF8</accession>
<comment type="subcellular location">
    <subcellularLocation>
        <location evidence="1">Membrane</location>
        <topology evidence="1">Multi-pass membrane protein</topology>
    </subcellularLocation>
</comment>
<dbReference type="EMBL" id="CP111024">
    <property type="protein sequence ID" value="WAR22859.1"/>
    <property type="molecule type" value="Genomic_DNA"/>
</dbReference>
<dbReference type="Proteomes" id="UP001164746">
    <property type="component" value="Chromosome 13"/>
</dbReference>
<feature type="transmembrane region" description="Helical" evidence="5">
    <location>
        <begin position="187"/>
        <end position="209"/>
    </location>
</feature>
<feature type="transmembrane region" description="Helical" evidence="5">
    <location>
        <begin position="23"/>
        <end position="43"/>
    </location>
</feature>
<feature type="transmembrane region" description="Helical" evidence="5">
    <location>
        <begin position="63"/>
        <end position="82"/>
    </location>
</feature>
<feature type="transmembrane region" description="Helical" evidence="5">
    <location>
        <begin position="152"/>
        <end position="172"/>
    </location>
</feature>
<evidence type="ECO:0000256" key="1">
    <source>
        <dbReference type="ARBA" id="ARBA00004141"/>
    </source>
</evidence>
<dbReference type="PANTHER" id="PTHR23423">
    <property type="entry name" value="ORGANIC SOLUTE TRANSPORTER-RELATED"/>
    <property type="match status" value="1"/>
</dbReference>
<protein>
    <submittedName>
        <fullName evidence="6">OSTA-like protein</fullName>
    </submittedName>
</protein>
<proteinExistence type="predicted"/>
<keyword evidence="4 5" id="KW-0472">Membrane</keyword>
<dbReference type="SMART" id="SM01417">
    <property type="entry name" value="Solute_trans_a"/>
    <property type="match status" value="1"/>
</dbReference>
<name>A0ABY7FNF8_MYAAR</name>